<dbReference type="Proteomes" id="UP000050761">
    <property type="component" value="Unassembled WGS sequence"/>
</dbReference>
<dbReference type="InterPro" id="IPR036236">
    <property type="entry name" value="Znf_C2H2_sf"/>
</dbReference>
<keyword evidence="3" id="KW-1185">Reference proteome</keyword>
<dbReference type="OrthoDB" id="5870471at2759"/>
<evidence type="ECO:0000313" key="3">
    <source>
        <dbReference type="Proteomes" id="UP000050761"/>
    </source>
</evidence>
<feature type="region of interest" description="Disordered" evidence="1">
    <location>
        <begin position="115"/>
        <end position="139"/>
    </location>
</feature>
<protein>
    <submittedName>
        <fullName evidence="4">C2H2-type domain-containing protein</fullName>
    </submittedName>
</protein>
<dbReference type="Gene3D" id="3.30.160.60">
    <property type="entry name" value="Classic Zinc Finger"/>
    <property type="match status" value="1"/>
</dbReference>
<reference evidence="2 3" key="1">
    <citation type="submission" date="2018-11" db="EMBL/GenBank/DDBJ databases">
        <authorList>
            <consortium name="Pathogen Informatics"/>
        </authorList>
    </citation>
    <scope>NUCLEOTIDE SEQUENCE [LARGE SCALE GENOMIC DNA]</scope>
</reference>
<feature type="region of interest" description="Disordered" evidence="1">
    <location>
        <begin position="25"/>
        <end position="53"/>
    </location>
</feature>
<evidence type="ECO:0000256" key="1">
    <source>
        <dbReference type="SAM" id="MobiDB-lite"/>
    </source>
</evidence>
<name>A0A183GHS4_HELPZ</name>
<accession>A0A3P8BWY2</accession>
<reference evidence="4" key="2">
    <citation type="submission" date="2019-09" db="UniProtKB">
        <authorList>
            <consortium name="WormBaseParasite"/>
        </authorList>
    </citation>
    <scope>IDENTIFICATION</scope>
</reference>
<dbReference type="SUPFAM" id="SSF57667">
    <property type="entry name" value="beta-beta-alpha zinc fingers"/>
    <property type="match status" value="1"/>
</dbReference>
<gene>
    <name evidence="2" type="ORF">HPBE_LOCUS22132</name>
</gene>
<sequence>MNSSIAHQQSALKAQLNGGGNAKTALSRILEDQSRMAAAEQKREQERREHKRQQQEIQRIILAQAACQPLCDSFSNAIENEESSGYDPVGRFFSAFISDLDDLGILDASTVNLSTGEVNGTTETDPGADSSDGGLGPSDEQVRASMIHLLNPVLGSAFGYLDFQSSFIEDGGNSKRKSDESGSGGASKKHRWMTVDELEESRFGRSKSYGRVHCKATYKCALCGKPTTLNSTGSRWNLLRHVIMIHSESKPYQCWDCDFIGIKSNVISHARQTNHRSDDAHDITTDSMRSEWNTMLHQCFPDYVKAKSRGWQASNDDAEVDTITASVIDSPEIKSEE</sequence>
<evidence type="ECO:0000313" key="4">
    <source>
        <dbReference type="WBParaSite" id="HPBE_0002213301-mRNA-1"/>
    </source>
</evidence>
<proteinExistence type="predicted"/>
<dbReference type="EMBL" id="UZAH01033686">
    <property type="protein sequence ID" value="VDP30622.1"/>
    <property type="molecule type" value="Genomic_DNA"/>
</dbReference>
<organism evidence="3 4">
    <name type="scientific">Heligmosomoides polygyrus</name>
    <name type="common">Parasitic roundworm</name>
    <dbReference type="NCBI Taxonomy" id="6339"/>
    <lineage>
        <taxon>Eukaryota</taxon>
        <taxon>Metazoa</taxon>
        <taxon>Ecdysozoa</taxon>
        <taxon>Nematoda</taxon>
        <taxon>Chromadorea</taxon>
        <taxon>Rhabditida</taxon>
        <taxon>Rhabditina</taxon>
        <taxon>Rhabditomorpha</taxon>
        <taxon>Strongyloidea</taxon>
        <taxon>Heligmosomidae</taxon>
        <taxon>Heligmosomoides</taxon>
    </lineage>
</organism>
<accession>A0A183GHS4</accession>
<feature type="compositionally biased region" description="Polar residues" evidence="1">
    <location>
        <begin position="115"/>
        <end position="124"/>
    </location>
</feature>
<dbReference type="WBParaSite" id="HPBE_0002213301-mRNA-1">
    <property type="protein sequence ID" value="HPBE_0002213301-mRNA-1"/>
    <property type="gene ID" value="HPBE_0002213301"/>
</dbReference>
<dbReference type="AlphaFoldDB" id="A0A183GHS4"/>
<evidence type="ECO:0000313" key="2">
    <source>
        <dbReference type="EMBL" id="VDP30622.1"/>
    </source>
</evidence>
<feature type="region of interest" description="Disordered" evidence="1">
    <location>
        <begin position="170"/>
        <end position="190"/>
    </location>
</feature>
<feature type="compositionally biased region" description="Basic and acidic residues" evidence="1">
    <location>
        <begin position="29"/>
        <end position="53"/>
    </location>
</feature>